<gene>
    <name evidence="2" type="ORF">M9458_031114</name>
</gene>
<feature type="non-terminal residue" evidence="2">
    <location>
        <position position="63"/>
    </location>
</feature>
<dbReference type="EMBL" id="JAMKFB020000015">
    <property type="protein sequence ID" value="KAL0175146.1"/>
    <property type="molecule type" value="Genomic_DNA"/>
</dbReference>
<keyword evidence="1" id="KW-0812">Transmembrane</keyword>
<sequence length="63" mass="6940">SRVNCPDITDDEIASLTTQLHFVSESLIGNNTVYIIACNLPFTVLGYGIFVIIKPPLYLITVL</sequence>
<keyword evidence="1" id="KW-1133">Transmembrane helix</keyword>
<comment type="caution">
    <text evidence="2">The sequence shown here is derived from an EMBL/GenBank/DDBJ whole genome shotgun (WGS) entry which is preliminary data.</text>
</comment>
<protein>
    <submittedName>
        <fullName evidence="2">Uncharacterized protein</fullName>
    </submittedName>
</protein>
<feature type="non-terminal residue" evidence="2">
    <location>
        <position position="1"/>
    </location>
</feature>
<feature type="transmembrane region" description="Helical" evidence="1">
    <location>
        <begin position="33"/>
        <end position="53"/>
    </location>
</feature>
<keyword evidence="1" id="KW-0472">Membrane</keyword>
<name>A0ABD0PP14_CIRMR</name>
<dbReference type="AlphaFoldDB" id="A0ABD0PP14"/>
<accession>A0ABD0PP14</accession>
<organism evidence="2 3">
    <name type="scientific">Cirrhinus mrigala</name>
    <name type="common">Mrigala</name>
    <dbReference type="NCBI Taxonomy" id="683832"/>
    <lineage>
        <taxon>Eukaryota</taxon>
        <taxon>Metazoa</taxon>
        <taxon>Chordata</taxon>
        <taxon>Craniata</taxon>
        <taxon>Vertebrata</taxon>
        <taxon>Euteleostomi</taxon>
        <taxon>Actinopterygii</taxon>
        <taxon>Neopterygii</taxon>
        <taxon>Teleostei</taxon>
        <taxon>Ostariophysi</taxon>
        <taxon>Cypriniformes</taxon>
        <taxon>Cyprinidae</taxon>
        <taxon>Labeoninae</taxon>
        <taxon>Labeonini</taxon>
        <taxon>Cirrhinus</taxon>
    </lineage>
</organism>
<evidence type="ECO:0000256" key="1">
    <source>
        <dbReference type="SAM" id="Phobius"/>
    </source>
</evidence>
<evidence type="ECO:0000313" key="3">
    <source>
        <dbReference type="Proteomes" id="UP001529510"/>
    </source>
</evidence>
<evidence type="ECO:0000313" key="2">
    <source>
        <dbReference type="EMBL" id="KAL0175146.1"/>
    </source>
</evidence>
<reference evidence="2 3" key="1">
    <citation type="submission" date="2024-05" db="EMBL/GenBank/DDBJ databases">
        <title>Genome sequencing and assembly of Indian major carp, Cirrhinus mrigala (Hamilton, 1822).</title>
        <authorList>
            <person name="Mohindra V."/>
            <person name="Chowdhury L.M."/>
            <person name="Lal K."/>
            <person name="Jena J.K."/>
        </authorList>
    </citation>
    <scope>NUCLEOTIDE SEQUENCE [LARGE SCALE GENOMIC DNA]</scope>
    <source>
        <strain evidence="2">CM1030</strain>
        <tissue evidence="2">Blood</tissue>
    </source>
</reference>
<keyword evidence="3" id="KW-1185">Reference proteome</keyword>
<dbReference type="Proteomes" id="UP001529510">
    <property type="component" value="Unassembled WGS sequence"/>
</dbReference>
<proteinExistence type="predicted"/>